<protein>
    <submittedName>
        <fullName evidence="6">Possible 2-keto-3-deoxy-6-phosphogluconate aldolase</fullName>
    </submittedName>
</protein>
<proteinExistence type="inferred from homology"/>
<evidence type="ECO:0000256" key="2">
    <source>
        <dbReference type="ARBA" id="ARBA00006906"/>
    </source>
</evidence>
<keyword evidence="5" id="KW-0119">Carbohydrate metabolism</keyword>
<sequence>MNIKEDSFSDLLLKESFFLLIKPEDNIYSNSSIRNSFFEELGSLVKLGLKNIEISWSNNEKWLDFVYEIKLKFPRINLGSASIVNKQSIEDSLKIGLNFSMMKFWDKDLFNYSKSKNYLLIPGIKNLKDLEEAINLNCNIIKIYPIKSKASSINILNFESIDFIAAGGLSINDVKTYKSLGYKAIVIGDKGIIKKQFDPKIYEWLKKNN</sequence>
<dbReference type="SUPFAM" id="SSF51569">
    <property type="entry name" value="Aldolase"/>
    <property type="match status" value="1"/>
</dbReference>
<evidence type="ECO:0000313" key="7">
    <source>
        <dbReference type="Proteomes" id="UP000002014"/>
    </source>
</evidence>
<dbReference type="PANTHER" id="PTHR30246:SF1">
    <property type="entry name" value="2-DEHYDRO-3-DEOXY-6-PHOSPHOGALACTONATE ALDOLASE-RELATED"/>
    <property type="match status" value="1"/>
</dbReference>
<dbReference type="Proteomes" id="UP000002014">
    <property type="component" value="Chromosome"/>
</dbReference>
<comment type="similarity">
    <text evidence="2">Belongs to the KHG/KDPG aldolase family.</text>
</comment>
<evidence type="ECO:0000256" key="1">
    <source>
        <dbReference type="ARBA" id="ARBA00004761"/>
    </source>
</evidence>
<dbReference type="AlphaFoldDB" id="A8G2N3"/>
<dbReference type="HOGENOM" id="CLU_077795_2_2_3"/>
<dbReference type="InterPro" id="IPR000887">
    <property type="entry name" value="Aldlse_KDPG_KHG"/>
</dbReference>
<dbReference type="GO" id="GO:0016829">
    <property type="term" value="F:lyase activity"/>
    <property type="evidence" value="ECO:0007669"/>
    <property type="project" value="UniProtKB-KW"/>
</dbReference>
<dbReference type="KEGG" id="pmh:P9215_02471"/>
<reference evidence="6 7" key="1">
    <citation type="journal article" date="2007" name="PLoS Genet.">
        <title>Patterns and implications of gene gain and loss in the evolution of Prochlorococcus.</title>
        <authorList>
            <person name="Kettler G.C."/>
            <person name="Martiny A.C."/>
            <person name="Huang K."/>
            <person name="Zucker J."/>
            <person name="Coleman M.L."/>
            <person name="Rodrigue S."/>
            <person name="Chen F."/>
            <person name="Lapidus A."/>
            <person name="Ferriera S."/>
            <person name="Johnson J."/>
            <person name="Steglich C."/>
            <person name="Church G.M."/>
            <person name="Richardson P."/>
            <person name="Chisholm S.W."/>
        </authorList>
    </citation>
    <scope>NUCLEOTIDE SEQUENCE [LARGE SCALE GENOMIC DNA]</scope>
    <source>
        <strain evidence="6 7">MIT 9215</strain>
    </source>
</reference>
<dbReference type="Gene3D" id="3.20.20.70">
    <property type="entry name" value="Aldolase class I"/>
    <property type="match status" value="1"/>
</dbReference>
<organism evidence="6 7">
    <name type="scientific">Prochlorococcus marinus (strain MIT 9215)</name>
    <dbReference type="NCBI Taxonomy" id="93060"/>
    <lineage>
        <taxon>Bacteria</taxon>
        <taxon>Bacillati</taxon>
        <taxon>Cyanobacteriota</taxon>
        <taxon>Cyanophyceae</taxon>
        <taxon>Synechococcales</taxon>
        <taxon>Prochlorococcaceae</taxon>
        <taxon>Prochlorococcus</taxon>
    </lineage>
</organism>
<evidence type="ECO:0000256" key="3">
    <source>
        <dbReference type="ARBA" id="ARBA00011233"/>
    </source>
</evidence>
<dbReference type="PANTHER" id="PTHR30246">
    <property type="entry name" value="2-KETO-3-DEOXY-6-PHOSPHOGLUCONATE ALDOLASE"/>
    <property type="match status" value="1"/>
</dbReference>
<dbReference type="RefSeq" id="WP_012007028.1">
    <property type="nucleotide sequence ID" value="NC_009840.1"/>
</dbReference>
<dbReference type="Pfam" id="PF01081">
    <property type="entry name" value="Aldolase"/>
    <property type="match status" value="1"/>
</dbReference>
<comment type="pathway">
    <text evidence="1">Carbohydrate acid metabolism.</text>
</comment>
<keyword evidence="4" id="KW-0456">Lyase</keyword>
<comment type="subunit">
    <text evidence="3">Homotrimer.</text>
</comment>
<dbReference type="InterPro" id="IPR013785">
    <property type="entry name" value="Aldolase_TIM"/>
</dbReference>
<evidence type="ECO:0000256" key="4">
    <source>
        <dbReference type="ARBA" id="ARBA00023239"/>
    </source>
</evidence>
<accession>A8G2N3</accession>
<evidence type="ECO:0000256" key="5">
    <source>
        <dbReference type="ARBA" id="ARBA00023277"/>
    </source>
</evidence>
<dbReference type="EMBL" id="CP000825">
    <property type="protein sequence ID" value="ABV49864.1"/>
    <property type="molecule type" value="Genomic_DNA"/>
</dbReference>
<evidence type="ECO:0000313" key="6">
    <source>
        <dbReference type="EMBL" id="ABV49864.1"/>
    </source>
</evidence>
<dbReference type="CDD" id="cd00452">
    <property type="entry name" value="KDPG_aldolase"/>
    <property type="match status" value="1"/>
</dbReference>
<dbReference type="eggNOG" id="COG0800">
    <property type="taxonomic scope" value="Bacteria"/>
</dbReference>
<dbReference type="STRING" id="93060.P9215_02471"/>
<gene>
    <name evidence="6" type="primary">eda</name>
    <name evidence="6" type="ordered locus">P9215_02471</name>
</gene>
<dbReference type="OrthoDB" id="542490at2"/>
<name>A8G2N3_PROM2</name>